<evidence type="ECO:0000313" key="3">
    <source>
        <dbReference type="Proteomes" id="UP000435649"/>
    </source>
</evidence>
<gene>
    <name evidence="2" type="ORF">FYJ85_02020</name>
</gene>
<dbReference type="Proteomes" id="UP000435649">
    <property type="component" value="Unassembled WGS sequence"/>
</dbReference>
<dbReference type="RefSeq" id="WP_154416832.1">
    <property type="nucleotide sequence ID" value="NZ_VUNS01000002.1"/>
</dbReference>
<proteinExistence type="predicted"/>
<name>A0A844FZV0_9BACT</name>
<protein>
    <submittedName>
        <fullName evidence="2">Uncharacterized protein</fullName>
    </submittedName>
</protein>
<dbReference type="EMBL" id="VUNS01000002">
    <property type="protein sequence ID" value="MST95819.1"/>
    <property type="molecule type" value="Genomic_DNA"/>
</dbReference>
<accession>A0A844FZV0</accession>
<sequence length="119" mass="13862">MQDLPDTPQKQCGAEQMRQPLSPFCFRKEAGKRGFRLHHQKNGKENHGENQQYGIAMTADISNPPQQHPRKKERAPEPQAIFSAVHGQYNQTRQRSIEKRLKSAFDDWCKMHDHIRKTA</sequence>
<evidence type="ECO:0000313" key="2">
    <source>
        <dbReference type="EMBL" id="MST95819.1"/>
    </source>
</evidence>
<feature type="region of interest" description="Disordered" evidence="1">
    <location>
        <begin position="1"/>
        <end position="23"/>
    </location>
</feature>
<reference evidence="2 3" key="1">
    <citation type="submission" date="2019-08" db="EMBL/GenBank/DDBJ databases">
        <title>In-depth cultivation of the pig gut microbiome towards novel bacterial diversity and tailored functional studies.</title>
        <authorList>
            <person name="Wylensek D."/>
            <person name="Hitch T.C.A."/>
            <person name="Clavel T."/>
        </authorList>
    </citation>
    <scope>NUCLEOTIDE SEQUENCE [LARGE SCALE GENOMIC DNA]</scope>
    <source>
        <strain evidence="2 3">BBE-744-WT-12</strain>
    </source>
</reference>
<evidence type="ECO:0000256" key="1">
    <source>
        <dbReference type="SAM" id="MobiDB-lite"/>
    </source>
</evidence>
<organism evidence="2 3">
    <name type="scientific">Victivallis lenta</name>
    <dbReference type="NCBI Taxonomy" id="2606640"/>
    <lineage>
        <taxon>Bacteria</taxon>
        <taxon>Pseudomonadati</taxon>
        <taxon>Lentisphaerota</taxon>
        <taxon>Lentisphaeria</taxon>
        <taxon>Victivallales</taxon>
        <taxon>Victivallaceae</taxon>
        <taxon>Victivallis</taxon>
    </lineage>
</organism>
<comment type="caution">
    <text evidence="2">The sequence shown here is derived from an EMBL/GenBank/DDBJ whole genome shotgun (WGS) entry which is preliminary data.</text>
</comment>
<dbReference type="AlphaFoldDB" id="A0A844FZV0"/>
<keyword evidence="3" id="KW-1185">Reference proteome</keyword>